<dbReference type="GO" id="GO:0005886">
    <property type="term" value="C:plasma membrane"/>
    <property type="evidence" value="ECO:0007669"/>
    <property type="project" value="TreeGrafter"/>
</dbReference>
<dbReference type="PANTHER" id="PTHR22662">
    <property type="entry name" value="TIRAP"/>
    <property type="match status" value="1"/>
</dbReference>
<dbReference type="GO" id="GO:0032760">
    <property type="term" value="P:positive regulation of tumor necrosis factor production"/>
    <property type="evidence" value="ECO:0007669"/>
    <property type="project" value="TreeGrafter"/>
</dbReference>
<dbReference type="GO" id="GO:0035662">
    <property type="term" value="F:Toll-like receptor 4 binding"/>
    <property type="evidence" value="ECO:0007669"/>
    <property type="project" value="TreeGrafter"/>
</dbReference>
<reference evidence="2" key="2">
    <citation type="journal article" date="2014" name="Nat. Commun.">
        <title>The cavefish genome reveals candidate genes for eye loss.</title>
        <authorList>
            <person name="McGaugh S.E."/>
            <person name="Gross J.B."/>
            <person name="Aken B."/>
            <person name="Blin M."/>
            <person name="Borowsky R."/>
            <person name="Chalopin D."/>
            <person name="Hinaux H."/>
            <person name="Jeffery W.R."/>
            <person name="Keene A."/>
            <person name="Ma L."/>
            <person name="Minx P."/>
            <person name="Murphy D."/>
            <person name="O'Quin K.E."/>
            <person name="Retaux S."/>
            <person name="Rohner N."/>
            <person name="Searle S.M."/>
            <person name="Stahl B.A."/>
            <person name="Tabin C."/>
            <person name="Volff J.N."/>
            <person name="Yoshizawa M."/>
            <person name="Warren W.C."/>
        </authorList>
    </citation>
    <scope>NUCLEOTIDE SEQUENCE [LARGE SCALE GENOMIC DNA]</scope>
    <source>
        <strain evidence="2">female</strain>
    </source>
</reference>
<reference evidence="1" key="3">
    <citation type="submission" date="2025-08" db="UniProtKB">
        <authorList>
            <consortium name="Ensembl"/>
        </authorList>
    </citation>
    <scope>IDENTIFICATION</scope>
</reference>
<organism evidence="1 2">
    <name type="scientific">Astyanax mexicanus</name>
    <name type="common">Blind cave fish</name>
    <name type="synonym">Astyanax fasciatus mexicanus</name>
    <dbReference type="NCBI Taxonomy" id="7994"/>
    <lineage>
        <taxon>Eukaryota</taxon>
        <taxon>Metazoa</taxon>
        <taxon>Chordata</taxon>
        <taxon>Craniata</taxon>
        <taxon>Vertebrata</taxon>
        <taxon>Euteleostomi</taxon>
        <taxon>Actinopterygii</taxon>
        <taxon>Neopterygii</taxon>
        <taxon>Teleostei</taxon>
        <taxon>Ostariophysi</taxon>
        <taxon>Characiformes</taxon>
        <taxon>Characoidei</taxon>
        <taxon>Acestrorhamphidae</taxon>
        <taxon>Acestrorhamphinae</taxon>
        <taxon>Astyanax</taxon>
    </lineage>
</organism>
<evidence type="ECO:0000313" key="2">
    <source>
        <dbReference type="Proteomes" id="UP000018467"/>
    </source>
</evidence>
<dbReference type="Ensembl" id="ENSAMXT00000030271.1">
    <property type="protein sequence ID" value="ENSAMXP00000033523.1"/>
    <property type="gene ID" value="ENSAMXG00000039234.1"/>
</dbReference>
<dbReference type="Proteomes" id="UP000018467">
    <property type="component" value="Unassembled WGS sequence"/>
</dbReference>
<dbReference type="InterPro" id="IPR017279">
    <property type="entry name" value="Tol-interleuk_rcpt_adapt_Tirap"/>
</dbReference>
<reference evidence="1" key="4">
    <citation type="submission" date="2025-09" db="UniProtKB">
        <authorList>
            <consortium name="Ensembl"/>
        </authorList>
    </citation>
    <scope>IDENTIFICATION</scope>
</reference>
<keyword evidence="2" id="KW-1185">Reference proteome</keyword>
<dbReference type="GO" id="GO:0005737">
    <property type="term" value="C:cytoplasm"/>
    <property type="evidence" value="ECO:0007669"/>
    <property type="project" value="TreeGrafter"/>
</dbReference>
<dbReference type="GO" id="GO:0034142">
    <property type="term" value="P:toll-like receptor 4 signaling pathway"/>
    <property type="evidence" value="ECO:0007669"/>
    <property type="project" value="TreeGrafter"/>
</dbReference>
<proteinExistence type="predicted"/>
<evidence type="ECO:0008006" key="3">
    <source>
        <dbReference type="Google" id="ProtNLM"/>
    </source>
</evidence>
<dbReference type="GO" id="GO:0043123">
    <property type="term" value="P:positive regulation of canonical NF-kappaB signal transduction"/>
    <property type="evidence" value="ECO:0007669"/>
    <property type="project" value="TreeGrafter"/>
</dbReference>
<sequence>TEKGHQFLCYAKETLSQNSESFSSETLTASPGCGTLPTVGIFPPSSSHPDCICPALSSPSSSSQLHLHCSGLSVLHQEATARLLISPSFLTDDWCMYQMHQALSEGPMSQRIIPAVLRHEPMKAGYTRVYRAVLQCENFK</sequence>
<dbReference type="STRING" id="7994.ENSAMXP00000033523"/>
<evidence type="ECO:0000313" key="1">
    <source>
        <dbReference type="Ensembl" id="ENSAMXP00000033523.1"/>
    </source>
</evidence>
<name>A0A3B1IUA7_ASTMX</name>
<accession>A0A3B1IUA7</accession>
<reference evidence="2" key="1">
    <citation type="submission" date="2013-03" db="EMBL/GenBank/DDBJ databases">
        <authorList>
            <person name="Jeffery W."/>
            <person name="Warren W."/>
            <person name="Wilson R.K."/>
        </authorList>
    </citation>
    <scope>NUCLEOTIDE SEQUENCE</scope>
    <source>
        <strain evidence="2">female</strain>
    </source>
</reference>
<dbReference type="InterPro" id="IPR035897">
    <property type="entry name" value="Toll_tir_struct_dom_sf"/>
</dbReference>
<dbReference type="GO" id="GO:0035663">
    <property type="term" value="F:Toll-like receptor 2 binding"/>
    <property type="evidence" value="ECO:0007669"/>
    <property type="project" value="TreeGrafter"/>
</dbReference>
<dbReference type="Gene3D" id="3.40.50.10140">
    <property type="entry name" value="Toll/interleukin-1 receptor homology (TIR) domain"/>
    <property type="match status" value="1"/>
</dbReference>
<dbReference type="GO" id="GO:2000343">
    <property type="term" value="P:positive regulation of chemokine (C-X-C motif) ligand 2 production"/>
    <property type="evidence" value="ECO:0007669"/>
    <property type="project" value="TreeGrafter"/>
</dbReference>
<dbReference type="AlphaFoldDB" id="A0A3B1IUA7"/>
<dbReference type="SUPFAM" id="SSF52200">
    <property type="entry name" value="Toll/Interleukin receptor TIR domain"/>
    <property type="match status" value="1"/>
</dbReference>
<dbReference type="PANTHER" id="PTHR22662:SF0">
    <property type="entry name" value="TOLL_INTERLEUKIN-1 RECEPTOR DOMAIN-CONTAINING ADAPTER PROTEIN"/>
    <property type="match status" value="1"/>
</dbReference>
<dbReference type="InParanoid" id="A0A3B1IUA7"/>
<protein>
    <recommendedName>
        <fullName evidence="3">TIR domain-containing protein</fullName>
    </recommendedName>
</protein>